<evidence type="ECO:0000313" key="5">
    <source>
        <dbReference type="EMBL" id="KAK5867783.1"/>
    </source>
</evidence>
<keyword evidence="3" id="KW-0472">Membrane</keyword>
<organism evidence="5 6">
    <name type="scientific">Eleginops maclovinus</name>
    <name type="common">Patagonian blennie</name>
    <name type="synonym">Eleginus maclovinus</name>
    <dbReference type="NCBI Taxonomy" id="56733"/>
    <lineage>
        <taxon>Eukaryota</taxon>
        <taxon>Metazoa</taxon>
        <taxon>Chordata</taxon>
        <taxon>Craniata</taxon>
        <taxon>Vertebrata</taxon>
        <taxon>Euteleostomi</taxon>
        <taxon>Actinopterygii</taxon>
        <taxon>Neopterygii</taxon>
        <taxon>Teleostei</taxon>
        <taxon>Neoteleostei</taxon>
        <taxon>Acanthomorphata</taxon>
        <taxon>Eupercaria</taxon>
        <taxon>Perciformes</taxon>
        <taxon>Notothenioidei</taxon>
        <taxon>Eleginopidae</taxon>
        <taxon>Eleginops</taxon>
    </lineage>
</organism>
<reference evidence="5 6" key="1">
    <citation type="journal article" date="2023" name="Genes (Basel)">
        <title>Chromosome-Level Genome Assembly and Circadian Gene Repertoire of the Patagonia Blennie Eleginops maclovinus-The Closest Ancestral Proxy of Antarctic Cryonotothenioids.</title>
        <authorList>
            <person name="Cheng C.C."/>
            <person name="Rivera-Colon A.G."/>
            <person name="Minhas B.F."/>
            <person name="Wilson L."/>
            <person name="Rayamajhi N."/>
            <person name="Vargas-Chacoff L."/>
            <person name="Catchen J.M."/>
        </authorList>
    </citation>
    <scope>NUCLEOTIDE SEQUENCE [LARGE SCALE GENOMIC DNA]</scope>
    <source>
        <strain evidence="5">JMC-PN-2008</strain>
    </source>
</reference>
<dbReference type="GO" id="GO:0006493">
    <property type="term" value="P:protein O-linked glycosylation"/>
    <property type="evidence" value="ECO:0007669"/>
    <property type="project" value="TreeGrafter"/>
</dbReference>
<feature type="domain" description="Glycosyltransferase 2-like" evidence="4">
    <location>
        <begin position="191"/>
        <end position="292"/>
    </location>
</feature>
<keyword evidence="3" id="KW-0812">Transmembrane</keyword>
<comment type="caution">
    <text evidence="5">The sequence shown here is derived from an EMBL/GenBank/DDBJ whole genome shotgun (WGS) entry which is preliminary data.</text>
</comment>
<dbReference type="Proteomes" id="UP001346869">
    <property type="component" value="Unassembled WGS sequence"/>
</dbReference>
<keyword evidence="3" id="KW-1133">Transmembrane helix</keyword>
<name>A0AAN7XQ86_ELEMC</name>
<accession>A0AAN7XQ86</accession>
<reference evidence="5 6" key="2">
    <citation type="journal article" date="2023" name="Mol. Biol. Evol.">
        <title>Genomics of Secondarily Temperate Adaptation in the Only Non-Antarctic Icefish.</title>
        <authorList>
            <person name="Rivera-Colon A.G."/>
            <person name="Rayamajhi N."/>
            <person name="Minhas B.F."/>
            <person name="Madrigal G."/>
            <person name="Bilyk K.T."/>
            <person name="Yoon V."/>
            <person name="Hune M."/>
            <person name="Gregory S."/>
            <person name="Cheng C.H.C."/>
            <person name="Catchen J.M."/>
        </authorList>
    </citation>
    <scope>NUCLEOTIDE SEQUENCE [LARGE SCALE GENOMIC DNA]</scope>
    <source>
        <strain evidence="5">JMC-PN-2008</strain>
    </source>
</reference>
<proteinExistence type="predicted"/>
<evidence type="ECO:0000259" key="4">
    <source>
        <dbReference type="Pfam" id="PF00535"/>
    </source>
</evidence>
<evidence type="ECO:0000313" key="6">
    <source>
        <dbReference type="Proteomes" id="UP001346869"/>
    </source>
</evidence>
<sequence length="294" mass="33681">MRGAGLKRPVLLLMSIGLIFYVSVYIKSGYEDTAGSKKAIEPPQVIKSLSDLETSVSNLYQLLKAFEQKQDTMHKLLKEDVDQRRKAAKVEQPPVKNQPEQKEEPKALIEEKQEAPVKKKSNKLFPDSPLFKEWGGNLSEDEQREAQSLFDKYGYNVFLSDRLPLDRKITDTRDTRCLKKTYPKELPSIGVVLIYLNEALSILKRALRSIIDRTPKNLLKEIILVDDNSSNEDLKGEFDLYVKSLEQQNPSLRFTRVRHNEQRGLSYARASGWRAATADVVAILDAHIEVHELW</sequence>
<keyword evidence="6" id="KW-1185">Reference proteome</keyword>
<dbReference type="SUPFAM" id="SSF53448">
    <property type="entry name" value="Nucleotide-diphospho-sugar transferases"/>
    <property type="match status" value="1"/>
</dbReference>
<dbReference type="EMBL" id="JAUZQC010000008">
    <property type="protein sequence ID" value="KAK5867783.1"/>
    <property type="molecule type" value="Genomic_DNA"/>
</dbReference>
<dbReference type="Pfam" id="PF00535">
    <property type="entry name" value="Glycos_transf_2"/>
    <property type="match status" value="1"/>
</dbReference>
<dbReference type="GO" id="GO:0004653">
    <property type="term" value="F:polypeptide N-acetylgalactosaminyltransferase activity"/>
    <property type="evidence" value="ECO:0007669"/>
    <property type="project" value="TreeGrafter"/>
</dbReference>
<dbReference type="InterPro" id="IPR029044">
    <property type="entry name" value="Nucleotide-diphossugar_trans"/>
</dbReference>
<evidence type="ECO:0000256" key="3">
    <source>
        <dbReference type="SAM" id="Phobius"/>
    </source>
</evidence>
<dbReference type="InterPro" id="IPR001173">
    <property type="entry name" value="Glyco_trans_2-like"/>
</dbReference>
<feature type="region of interest" description="Disordered" evidence="2">
    <location>
        <begin position="82"/>
        <end position="119"/>
    </location>
</feature>
<feature type="transmembrane region" description="Helical" evidence="3">
    <location>
        <begin position="9"/>
        <end position="26"/>
    </location>
</feature>
<dbReference type="AlphaFoldDB" id="A0AAN7XQ86"/>
<feature type="compositionally biased region" description="Basic and acidic residues" evidence="2">
    <location>
        <begin position="99"/>
        <end position="117"/>
    </location>
</feature>
<gene>
    <name evidence="5" type="ORF">PBY51_012246</name>
</gene>
<evidence type="ECO:0000256" key="1">
    <source>
        <dbReference type="ARBA" id="ARBA00023157"/>
    </source>
</evidence>
<dbReference type="PANTHER" id="PTHR11675:SF50">
    <property type="entry name" value="POLYPEPTIDE N-ACETYLGALACTOSAMINYLTRANSFERASE 8-RELATED"/>
    <property type="match status" value="1"/>
</dbReference>
<keyword evidence="1" id="KW-1015">Disulfide bond</keyword>
<dbReference type="PANTHER" id="PTHR11675">
    <property type="entry name" value="N-ACETYLGALACTOSAMINYLTRANSFERASE"/>
    <property type="match status" value="1"/>
</dbReference>
<dbReference type="GO" id="GO:0005794">
    <property type="term" value="C:Golgi apparatus"/>
    <property type="evidence" value="ECO:0007669"/>
    <property type="project" value="TreeGrafter"/>
</dbReference>
<protein>
    <recommendedName>
        <fullName evidence="4">Glycosyltransferase 2-like domain-containing protein</fullName>
    </recommendedName>
</protein>
<dbReference type="Gene3D" id="3.90.550.10">
    <property type="entry name" value="Spore Coat Polysaccharide Biosynthesis Protein SpsA, Chain A"/>
    <property type="match status" value="1"/>
</dbReference>
<evidence type="ECO:0000256" key="2">
    <source>
        <dbReference type="SAM" id="MobiDB-lite"/>
    </source>
</evidence>